<evidence type="ECO:0000259" key="2">
    <source>
        <dbReference type="PROSITE" id="PS50937"/>
    </source>
</evidence>
<keyword evidence="4" id="KW-1185">Reference proteome</keyword>
<dbReference type="Gene3D" id="1.20.5.490">
    <property type="entry name" value="Single helix bin"/>
    <property type="match status" value="1"/>
</dbReference>
<dbReference type="InterPro" id="IPR047057">
    <property type="entry name" value="MerR_fam"/>
</dbReference>
<dbReference type="PANTHER" id="PTHR30204:SF96">
    <property type="entry name" value="CHROMOSOME-ANCHORING PROTEIN RACA"/>
    <property type="match status" value="1"/>
</dbReference>
<dbReference type="SUPFAM" id="SSF55136">
    <property type="entry name" value="Probable bacterial effector-binding domain"/>
    <property type="match status" value="1"/>
</dbReference>
<keyword evidence="1" id="KW-0238">DNA-binding</keyword>
<dbReference type="InterPro" id="IPR000551">
    <property type="entry name" value="MerR-type_HTH_dom"/>
</dbReference>
<dbReference type="SUPFAM" id="SSF46955">
    <property type="entry name" value="Putative DNA-binding domain"/>
    <property type="match status" value="1"/>
</dbReference>
<dbReference type="Gene3D" id="1.10.1660.10">
    <property type="match status" value="1"/>
</dbReference>
<dbReference type="PANTHER" id="PTHR30204">
    <property type="entry name" value="REDOX-CYCLING DRUG-SENSING TRANSCRIPTIONAL ACTIVATOR SOXR"/>
    <property type="match status" value="1"/>
</dbReference>
<evidence type="ECO:0000313" key="3">
    <source>
        <dbReference type="EMBL" id="MCH7320295.1"/>
    </source>
</evidence>
<dbReference type="CDD" id="cd01107">
    <property type="entry name" value="HTH_BmrR"/>
    <property type="match status" value="1"/>
</dbReference>
<dbReference type="PROSITE" id="PS50937">
    <property type="entry name" value="HTH_MERR_2"/>
    <property type="match status" value="1"/>
</dbReference>
<dbReference type="InterPro" id="IPR009061">
    <property type="entry name" value="DNA-bd_dom_put_sf"/>
</dbReference>
<dbReference type="InterPro" id="IPR011256">
    <property type="entry name" value="Reg_factor_effector_dom_sf"/>
</dbReference>
<dbReference type="SMART" id="SM00422">
    <property type="entry name" value="HTH_MERR"/>
    <property type="match status" value="1"/>
</dbReference>
<proteinExistence type="predicted"/>
<organism evidence="3 4">
    <name type="scientific">Solibacillus palustris</name>
    <dbReference type="NCBI Taxonomy" id="2908203"/>
    <lineage>
        <taxon>Bacteria</taxon>
        <taxon>Bacillati</taxon>
        <taxon>Bacillota</taxon>
        <taxon>Bacilli</taxon>
        <taxon>Bacillales</taxon>
        <taxon>Caryophanaceae</taxon>
        <taxon>Solibacillus</taxon>
    </lineage>
</organism>
<dbReference type="Pfam" id="PF06445">
    <property type="entry name" value="GyrI-like"/>
    <property type="match status" value="1"/>
</dbReference>
<feature type="domain" description="HTH merR-type" evidence="2">
    <location>
        <begin position="5"/>
        <end position="75"/>
    </location>
</feature>
<dbReference type="Pfam" id="PF13411">
    <property type="entry name" value="MerR_1"/>
    <property type="match status" value="1"/>
</dbReference>
<name>A0ABS9U823_9BACL</name>
<gene>
    <name evidence="3" type="ORF">LZ480_00220</name>
</gene>
<evidence type="ECO:0000256" key="1">
    <source>
        <dbReference type="ARBA" id="ARBA00023125"/>
    </source>
</evidence>
<protein>
    <submittedName>
        <fullName evidence="3">MerR family transcriptional regulator</fullName>
    </submittedName>
</protein>
<dbReference type="EMBL" id="JAKZFC010000001">
    <property type="protein sequence ID" value="MCH7320295.1"/>
    <property type="molecule type" value="Genomic_DNA"/>
</dbReference>
<dbReference type="Proteomes" id="UP001316087">
    <property type="component" value="Unassembled WGS sequence"/>
</dbReference>
<dbReference type="Gene3D" id="3.20.80.10">
    <property type="entry name" value="Regulatory factor, effector binding domain"/>
    <property type="match status" value="1"/>
</dbReference>
<comment type="caution">
    <text evidence="3">The sequence shown here is derived from an EMBL/GenBank/DDBJ whole genome shotgun (WGS) entry which is preliminary data.</text>
</comment>
<evidence type="ECO:0000313" key="4">
    <source>
        <dbReference type="Proteomes" id="UP001316087"/>
    </source>
</evidence>
<dbReference type="InterPro" id="IPR029442">
    <property type="entry name" value="GyrI-like"/>
</dbReference>
<accession>A0ABS9U823</accession>
<dbReference type="PROSITE" id="PS00552">
    <property type="entry name" value="HTH_MERR_1"/>
    <property type="match status" value="1"/>
</dbReference>
<reference evidence="3 4" key="1">
    <citation type="submission" date="2022-03" db="EMBL/GenBank/DDBJ databases">
        <authorList>
            <person name="Jo J.-H."/>
            <person name="Im W.-T."/>
        </authorList>
    </citation>
    <scope>NUCLEOTIDE SEQUENCE [LARGE SCALE GENOMIC DNA]</scope>
    <source>
        <strain evidence="3 4">MA9</strain>
    </source>
</reference>
<sequence>MEENYYSIGEVAKLTNISIQTLRYYDQIDLFKPSYVDPETNYRYYKDSQIYYLDIIKSLKYIGVSLDKIKAAQQFTPDELLAFLQQQEQVIEQRMSRLHEIQQTLYKTKKQMQEQLAIDVMDTVYIKFEEASRILAIQTKGLTVSDIPNVYYSSLIKTLETENSFLSSRYGCIYPYKQYHDVDTLFYSHIFTPLLTDRYITHLTSDMNVQMIPAGRYVCVAFIFTREAYLAQYDKLYNYIESEQLQIVPTVYEIFMPLNYSPNEEDKFIVELKVLLA</sequence>
<dbReference type="RefSeq" id="WP_241367319.1">
    <property type="nucleotide sequence ID" value="NZ_JAKZFC010000001.1"/>
</dbReference>